<dbReference type="PANTHER" id="PTHR31027">
    <property type="entry name" value="NUCLEAR SEGREGATION PROTEIN BFR1"/>
    <property type="match status" value="1"/>
</dbReference>
<evidence type="ECO:0000313" key="3">
    <source>
        <dbReference type="Proteomes" id="UP001590950"/>
    </source>
</evidence>
<evidence type="ECO:0000256" key="1">
    <source>
        <dbReference type="SAM" id="MobiDB-lite"/>
    </source>
</evidence>
<feature type="compositionally biased region" description="Basic and acidic residues" evidence="1">
    <location>
        <begin position="273"/>
        <end position="293"/>
    </location>
</feature>
<organism evidence="2 3">
    <name type="scientific">Stereocaulon virgatum</name>
    <dbReference type="NCBI Taxonomy" id="373712"/>
    <lineage>
        <taxon>Eukaryota</taxon>
        <taxon>Fungi</taxon>
        <taxon>Dikarya</taxon>
        <taxon>Ascomycota</taxon>
        <taxon>Pezizomycotina</taxon>
        <taxon>Lecanoromycetes</taxon>
        <taxon>OSLEUM clade</taxon>
        <taxon>Lecanoromycetidae</taxon>
        <taxon>Lecanorales</taxon>
        <taxon>Lecanorineae</taxon>
        <taxon>Stereocaulaceae</taxon>
        <taxon>Stereocaulon</taxon>
    </lineage>
</organism>
<feature type="compositionally biased region" description="Basic and acidic residues" evidence="1">
    <location>
        <begin position="439"/>
        <end position="470"/>
    </location>
</feature>
<evidence type="ECO:0008006" key="4">
    <source>
        <dbReference type="Google" id="ProtNLM"/>
    </source>
</evidence>
<feature type="region of interest" description="Disordered" evidence="1">
    <location>
        <begin position="356"/>
        <end position="403"/>
    </location>
</feature>
<dbReference type="PANTHER" id="PTHR31027:SF2">
    <property type="entry name" value="LEBERCILIN DOMAIN-CONTAINING PROTEIN"/>
    <property type="match status" value="1"/>
</dbReference>
<dbReference type="Proteomes" id="UP001590950">
    <property type="component" value="Unassembled WGS sequence"/>
</dbReference>
<feature type="compositionally biased region" description="Basic and acidic residues" evidence="1">
    <location>
        <begin position="506"/>
        <end position="530"/>
    </location>
</feature>
<proteinExistence type="predicted"/>
<dbReference type="InterPro" id="IPR039604">
    <property type="entry name" value="Bfr1"/>
</dbReference>
<gene>
    <name evidence="2" type="ORF">N7G274_004805</name>
</gene>
<protein>
    <recommendedName>
        <fullName evidence="4">Nuclear segregation protein Bfr1</fullName>
    </recommendedName>
</protein>
<comment type="caution">
    <text evidence="2">The sequence shown here is derived from an EMBL/GenBank/DDBJ whole genome shotgun (WGS) entry which is preliminary data.</text>
</comment>
<sequence>MADIATPSAATISTIDAGAEPAQKSQKSKPEKPEKPDEQKYKECLAKAEKEHATSQEKVTAIQAKIDLAQPLNKDSPASKRQQELKAELQAIRLQQSGFKASRGGIQDKVANLDARLKSMIAEQKTKRNQVSFKNTEEIDREIQRQEKVAESDKATLVDQKKAIAEITNLRKQKKAFGGFDEAQRGIDKVKAEIAQLRKQMDNPEAKALSQRYDEADKELKSIKAQQDEAYKSINALRDERSAAYAEQQEKRASLRTIKDEYHKARMAYRDYEQEQYKQRQEKQRAERDAYNKEKRRKIADKKLEEASEPAFMDEIMTAEGLIRYFDPSTPAALKTLRGPSGFAAEPLRSVDSNSEIKGMKVARKEDRAEESYFMGTGGKKGKKGKKGSSTASPVPGTPTEGKFNLSIGIIEELAKVNVEPPMSQAGVPAVVDKLKEKREQWKRDQDKKTKENIEKAKKEIERLEAEESRPSTYNASNRRTHDSSRRPAAANQAVNGTASAESEFAQEKDAATDVAGDMKKASIEDRADE</sequence>
<keyword evidence="3" id="KW-1185">Reference proteome</keyword>
<evidence type="ECO:0000313" key="2">
    <source>
        <dbReference type="EMBL" id="KAL2042316.1"/>
    </source>
</evidence>
<feature type="region of interest" description="Disordered" evidence="1">
    <location>
        <begin position="439"/>
        <end position="530"/>
    </location>
</feature>
<dbReference type="EMBL" id="JBEFKJ010000014">
    <property type="protein sequence ID" value="KAL2042316.1"/>
    <property type="molecule type" value="Genomic_DNA"/>
</dbReference>
<reference evidence="2 3" key="1">
    <citation type="submission" date="2024-09" db="EMBL/GenBank/DDBJ databases">
        <title>Rethinking Asexuality: The Enigmatic Case of Functional Sexual Genes in Lepraria (Stereocaulaceae).</title>
        <authorList>
            <person name="Doellman M."/>
            <person name="Sun Y."/>
            <person name="Barcenas-Pena A."/>
            <person name="Lumbsch H.T."/>
            <person name="Grewe F."/>
        </authorList>
    </citation>
    <scope>NUCLEOTIDE SEQUENCE [LARGE SCALE GENOMIC DNA]</scope>
    <source>
        <strain evidence="2 3">Mercado 3170</strain>
    </source>
</reference>
<feature type="region of interest" description="Disordered" evidence="1">
    <location>
        <begin position="273"/>
        <end position="297"/>
    </location>
</feature>
<feature type="compositionally biased region" description="Basic and acidic residues" evidence="1">
    <location>
        <begin position="28"/>
        <end position="41"/>
    </location>
</feature>
<name>A0ABR4ABS2_9LECA</name>
<feature type="region of interest" description="Disordered" evidence="1">
    <location>
        <begin position="1"/>
        <end position="41"/>
    </location>
</feature>
<accession>A0ABR4ABS2</accession>